<protein>
    <recommendedName>
        <fullName evidence="4">Zinc finger DNA binding protein</fullName>
    </recommendedName>
</protein>
<dbReference type="AlphaFoldDB" id="A0A922MXG0"/>
<gene>
    <name evidence="2" type="ORF">HF086_003771</name>
</gene>
<proteinExistence type="predicted"/>
<dbReference type="Proteomes" id="UP000814243">
    <property type="component" value="Unassembled WGS sequence"/>
</dbReference>
<comment type="caution">
    <text evidence="2">The sequence shown here is derived from an EMBL/GenBank/DDBJ whole genome shotgun (WGS) entry which is preliminary data.</text>
</comment>
<reference evidence="2" key="1">
    <citation type="journal article" date="2021" name="G3 (Bethesda)">
        <title>Genome and transcriptome analysis of the beet armyworm Spodoptera exigua reveals targets for pest control. .</title>
        <authorList>
            <person name="Simon S."/>
            <person name="Breeschoten T."/>
            <person name="Jansen H.J."/>
            <person name="Dirks R.P."/>
            <person name="Schranz M.E."/>
            <person name="Ros V.I.D."/>
        </authorList>
    </citation>
    <scope>NUCLEOTIDE SEQUENCE</scope>
    <source>
        <strain evidence="2">TB_SE_WUR_2020</strain>
    </source>
</reference>
<organism evidence="2 3">
    <name type="scientific">Spodoptera exigua</name>
    <name type="common">Beet armyworm</name>
    <name type="synonym">Noctua fulgens</name>
    <dbReference type="NCBI Taxonomy" id="7107"/>
    <lineage>
        <taxon>Eukaryota</taxon>
        <taxon>Metazoa</taxon>
        <taxon>Ecdysozoa</taxon>
        <taxon>Arthropoda</taxon>
        <taxon>Hexapoda</taxon>
        <taxon>Insecta</taxon>
        <taxon>Pterygota</taxon>
        <taxon>Neoptera</taxon>
        <taxon>Endopterygota</taxon>
        <taxon>Lepidoptera</taxon>
        <taxon>Glossata</taxon>
        <taxon>Ditrysia</taxon>
        <taxon>Noctuoidea</taxon>
        <taxon>Noctuidae</taxon>
        <taxon>Amphipyrinae</taxon>
        <taxon>Spodoptera</taxon>
    </lineage>
</organism>
<accession>A0A922MXG0</accession>
<dbReference type="EMBL" id="JACEFF010000093">
    <property type="protein sequence ID" value="KAH9644272.1"/>
    <property type="molecule type" value="Genomic_DNA"/>
</dbReference>
<evidence type="ECO:0000313" key="2">
    <source>
        <dbReference type="EMBL" id="KAH9644272.1"/>
    </source>
</evidence>
<keyword evidence="1" id="KW-0175">Coiled coil</keyword>
<evidence type="ECO:0000256" key="1">
    <source>
        <dbReference type="SAM" id="Coils"/>
    </source>
</evidence>
<feature type="coiled-coil region" evidence="1">
    <location>
        <begin position="4"/>
        <end position="45"/>
    </location>
</feature>
<evidence type="ECO:0000313" key="3">
    <source>
        <dbReference type="Proteomes" id="UP000814243"/>
    </source>
</evidence>
<evidence type="ECO:0008006" key="4">
    <source>
        <dbReference type="Google" id="ProtNLM"/>
    </source>
</evidence>
<name>A0A922MXG0_SPOEX</name>
<sequence>MKTVQFLSEKYDEFLNRINILERERNSYLERINSLQSKVDLLERTSRASMIEIRNVPKQEAENKTTLSNIVKTVGEVLSYPIADSDIRDVIRTMPKKNDQNASPILVEFTTVNMKDNVIKKTREFNKKHKTNKINTTHLKLAGLPKPIYIAESLTTSAKQIYYHARQMVSNKEIHSSWTSFGRIFIKTTDSSKPLRIDNLENLRKFRKEFEETVMKQSNNSE</sequence>